<organism evidence="2 3">
    <name type="scientific">Candidatus Wolfebacteria bacterium GW2011_GWA2_47_9b</name>
    <dbReference type="NCBI Taxonomy" id="1619005"/>
    <lineage>
        <taxon>Bacteria</taxon>
        <taxon>Candidatus Wolfeibacteriota</taxon>
    </lineage>
</organism>
<proteinExistence type="predicted"/>
<evidence type="ECO:0000256" key="1">
    <source>
        <dbReference type="SAM" id="Phobius"/>
    </source>
</evidence>
<evidence type="ECO:0000313" key="2">
    <source>
        <dbReference type="EMBL" id="KKU88332.1"/>
    </source>
</evidence>
<gene>
    <name evidence="2" type="ORF">UY19_C0032G0005</name>
</gene>
<keyword evidence="1" id="KW-0812">Transmembrane</keyword>
<keyword evidence="1" id="KW-0472">Membrane</keyword>
<evidence type="ECO:0000313" key="3">
    <source>
        <dbReference type="Proteomes" id="UP000033882"/>
    </source>
</evidence>
<dbReference type="AlphaFoldDB" id="A0A0G1U2L1"/>
<dbReference type="EMBL" id="LCPB01000032">
    <property type="protein sequence ID" value="KKU88332.1"/>
    <property type="molecule type" value="Genomic_DNA"/>
</dbReference>
<accession>A0A0G1U2L1</accession>
<feature type="transmembrane region" description="Helical" evidence="1">
    <location>
        <begin position="16"/>
        <end position="35"/>
    </location>
</feature>
<name>A0A0G1U2L1_9BACT</name>
<comment type="caution">
    <text evidence="2">The sequence shown here is derived from an EMBL/GenBank/DDBJ whole genome shotgun (WGS) entry which is preliminary data.</text>
</comment>
<sequence length="99" mass="11053">MTIIEPNKNKFKINTLKAFIIGLILIEAALGIFSYNKNVESEYWFTQTAQANETLRIKNADLKNQLYALTDFQNAGDIAIKLGLIKEGRPEYLASSGGL</sequence>
<reference evidence="2 3" key="1">
    <citation type="journal article" date="2015" name="Nature">
        <title>rRNA introns, odd ribosomes, and small enigmatic genomes across a large radiation of phyla.</title>
        <authorList>
            <person name="Brown C.T."/>
            <person name="Hug L.A."/>
            <person name="Thomas B.C."/>
            <person name="Sharon I."/>
            <person name="Castelle C.J."/>
            <person name="Singh A."/>
            <person name="Wilkins M.J."/>
            <person name="Williams K.H."/>
            <person name="Banfield J.F."/>
        </authorList>
    </citation>
    <scope>NUCLEOTIDE SEQUENCE [LARGE SCALE GENOMIC DNA]</scope>
</reference>
<keyword evidence="1" id="KW-1133">Transmembrane helix</keyword>
<protein>
    <submittedName>
        <fullName evidence="2">Uncharacterized protein</fullName>
    </submittedName>
</protein>
<dbReference type="Proteomes" id="UP000033882">
    <property type="component" value="Unassembled WGS sequence"/>
</dbReference>